<gene>
    <name evidence="1" type="ORF">S03H2_40487</name>
</gene>
<name>X1GIP3_9ZZZZ</name>
<dbReference type="EMBL" id="BARU01025106">
    <property type="protein sequence ID" value="GAH57037.1"/>
    <property type="molecule type" value="Genomic_DNA"/>
</dbReference>
<organism evidence="1">
    <name type="scientific">marine sediment metagenome</name>
    <dbReference type="NCBI Taxonomy" id="412755"/>
    <lineage>
        <taxon>unclassified sequences</taxon>
        <taxon>metagenomes</taxon>
        <taxon>ecological metagenomes</taxon>
    </lineage>
</organism>
<evidence type="ECO:0000313" key="1">
    <source>
        <dbReference type="EMBL" id="GAH57037.1"/>
    </source>
</evidence>
<reference evidence="1" key="1">
    <citation type="journal article" date="2014" name="Front. Microbiol.">
        <title>High frequency of phylogenetically diverse reductive dehalogenase-homologous genes in deep subseafloor sedimentary metagenomes.</title>
        <authorList>
            <person name="Kawai M."/>
            <person name="Futagami T."/>
            <person name="Toyoda A."/>
            <person name="Takaki Y."/>
            <person name="Nishi S."/>
            <person name="Hori S."/>
            <person name="Arai W."/>
            <person name="Tsubouchi T."/>
            <person name="Morono Y."/>
            <person name="Uchiyama I."/>
            <person name="Ito T."/>
            <person name="Fujiyama A."/>
            <person name="Inagaki F."/>
            <person name="Takami H."/>
        </authorList>
    </citation>
    <scope>NUCLEOTIDE SEQUENCE</scope>
    <source>
        <strain evidence="1">Expedition CK06-06</strain>
    </source>
</reference>
<proteinExistence type="predicted"/>
<protein>
    <submittedName>
        <fullName evidence="1">Uncharacterized protein</fullName>
    </submittedName>
</protein>
<sequence length="40" mass="4405">MLAQELNGLGSYKPKVVKRVGFVAGEALANPRVLRKVFFT</sequence>
<dbReference type="AlphaFoldDB" id="X1GIP3"/>
<comment type="caution">
    <text evidence="1">The sequence shown here is derived from an EMBL/GenBank/DDBJ whole genome shotgun (WGS) entry which is preliminary data.</text>
</comment>
<accession>X1GIP3</accession>